<comment type="caution">
    <text evidence="1">The sequence shown here is derived from an EMBL/GenBank/DDBJ whole genome shotgun (WGS) entry which is preliminary data.</text>
</comment>
<reference evidence="1 2" key="1">
    <citation type="journal article" date="2023" name="BMC Biotechnol.">
        <title>Vitis rotundifolia cv Carlos genome sequencing.</title>
        <authorList>
            <person name="Huff M."/>
            <person name="Hulse-Kemp A."/>
            <person name="Scheffler B."/>
            <person name="Youngblood R."/>
            <person name="Simpson S."/>
            <person name="Babiker E."/>
            <person name="Staton M."/>
        </authorList>
    </citation>
    <scope>NUCLEOTIDE SEQUENCE [LARGE SCALE GENOMIC DNA]</scope>
    <source>
        <tissue evidence="1">Leaf</tissue>
    </source>
</reference>
<name>A0AA39DBQ4_VITRO</name>
<dbReference type="EMBL" id="JARBHA010000017">
    <property type="protein sequence ID" value="KAJ9677919.1"/>
    <property type="molecule type" value="Genomic_DNA"/>
</dbReference>
<dbReference type="AlphaFoldDB" id="A0AA39DBQ4"/>
<evidence type="ECO:0000313" key="2">
    <source>
        <dbReference type="Proteomes" id="UP001168098"/>
    </source>
</evidence>
<accession>A0AA39DBQ4</accession>
<organism evidence="1 2">
    <name type="scientific">Vitis rotundifolia</name>
    <name type="common">Muscadine grape</name>
    <dbReference type="NCBI Taxonomy" id="103349"/>
    <lineage>
        <taxon>Eukaryota</taxon>
        <taxon>Viridiplantae</taxon>
        <taxon>Streptophyta</taxon>
        <taxon>Embryophyta</taxon>
        <taxon>Tracheophyta</taxon>
        <taxon>Spermatophyta</taxon>
        <taxon>Magnoliopsida</taxon>
        <taxon>eudicotyledons</taxon>
        <taxon>Gunneridae</taxon>
        <taxon>Pentapetalae</taxon>
        <taxon>rosids</taxon>
        <taxon>Vitales</taxon>
        <taxon>Vitaceae</taxon>
        <taxon>Viteae</taxon>
        <taxon>Vitis</taxon>
    </lineage>
</organism>
<evidence type="ECO:0000313" key="1">
    <source>
        <dbReference type="EMBL" id="KAJ9677919.1"/>
    </source>
</evidence>
<protein>
    <submittedName>
        <fullName evidence="1">Uncharacterized protein</fullName>
    </submittedName>
</protein>
<dbReference type="Proteomes" id="UP001168098">
    <property type="component" value="Unassembled WGS sequence"/>
</dbReference>
<gene>
    <name evidence="1" type="ORF">PVL29_022726</name>
</gene>
<keyword evidence="2" id="KW-1185">Reference proteome</keyword>
<sequence>MHTASLGGDNLQVGLSSSILKLKGKMADSEVLWEKEVAADSPLSWRLSLDTAQIIRNMVKALEFNQIPVPSQPLVDLPIDPHTEMSDDFIAEKPRVVGQGSASVQVSDHGCCRT</sequence>
<proteinExistence type="predicted"/>